<dbReference type="NCBIfam" id="NF046043">
    <property type="entry name" value="rep_init_NGO0469"/>
    <property type="match status" value="1"/>
</dbReference>
<keyword evidence="2" id="KW-1185">Reference proteome</keyword>
<organism evidence="1 2">
    <name type="scientific">Fodinibius salinus</name>
    <dbReference type="NCBI Taxonomy" id="860790"/>
    <lineage>
        <taxon>Bacteria</taxon>
        <taxon>Pseudomonadati</taxon>
        <taxon>Balneolota</taxon>
        <taxon>Balneolia</taxon>
        <taxon>Balneolales</taxon>
        <taxon>Balneolaceae</taxon>
        <taxon>Fodinibius</taxon>
    </lineage>
</organism>
<gene>
    <name evidence="1" type="ORF">LX73_0153</name>
</gene>
<sequence>MDNSLVIKPKSKQKELAPTGLQPACCMDVWDRGIQQNKFGERHELSLIFELQATNSEGEHFILSSVFTKSLHPKSNLRAELQRWRGQPFSDDELSQGFNLEKIIGQACMLLLTQHDNYVRVDSIMPPNDDHIFKGSGNYTRIKDR</sequence>
<name>A0A5D3YPA3_9BACT</name>
<evidence type="ECO:0000313" key="2">
    <source>
        <dbReference type="Proteomes" id="UP000324595"/>
    </source>
</evidence>
<dbReference type="EMBL" id="VNHY01000001">
    <property type="protein sequence ID" value="TYP94863.1"/>
    <property type="molecule type" value="Genomic_DNA"/>
</dbReference>
<reference evidence="1 2" key="1">
    <citation type="submission" date="2019-07" db="EMBL/GenBank/DDBJ databases">
        <title>Genomic Encyclopedia of Archaeal and Bacterial Type Strains, Phase II (KMG-II): from individual species to whole genera.</title>
        <authorList>
            <person name="Goeker M."/>
        </authorList>
    </citation>
    <scope>NUCLEOTIDE SEQUENCE [LARGE SCALE GENOMIC DNA]</scope>
    <source>
        <strain evidence="1 2">DSM 21935</strain>
    </source>
</reference>
<dbReference type="AlphaFoldDB" id="A0A5D3YPA3"/>
<evidence type="ECO:0000313" key="1">
    <source>
        <dbReference type="EMBL" id="TYP94863.1"/>
    </source>
</evidence>
<accession>A0A5D3YPA3</accession>
<proteinExistence type="predicted"/>
<dbReference type="Proteomes" id="UP000324595">
    <property type="component" value="Unassembled WGS sequence"/>
</dbReference>
<comment type="caution">
    <text evidence="1">The sequence shown here is derived from an EMBL/GenBank/DDBJ whole genome shotgun (WGS) entry which is preliminary data.</text>
</comment>
<dbReference type="InterPro" id="IPR059222">
    <property type="entry name" value="NGO0469-like"/>
</dbReference>
<dbReference type="RefSeq" id="WP_148897556.1">
    <property type="nucleotide sequence ID" value="NZ_VNHY01000001.1"/>
</dbReference>
<protein>
    <submittedName>
        <fullName evidence="1">Uncharacterized protein</fullName>
    </submittedName>
</protein>
<dbReference type="OrthoDB" id="9804533at2"/>